<dbReference type="STRING" id="1283841.A0A084QYD6"/>
<dbReference type="InParanoid" id="A0A084QYD6"/>
<accession>A0A084QYD6</accession>
<gene>
    <name evidence="1" type="ORF">S40285_08603</name>
</gene>
<dbReference type="EMBL" id="KL659654">
    <property type="protein sequence ID" value="KFA68971.1"/>
    <property type="molecule type" value="Genomic_DNA"/>
</dbReference>
<evidence type="ECO:0000313" key="2">
    <source>
        <dbReference type="Proteomes" id="UP000028524"/>
    </source>
</evidence>
<protein>
    <submittedName>
        <fullName evidence="1">Uncharacterized protein</fullName>
    </submittedName>
</protein>
<dbReference type="AlphaFoldDB" id="A0A084QYD6"/>
<name>A0A084QYD6_STAC4</name>
<keyword evidence="2" id="KW-1185">Reference proteome</keyword>
<reference evidence="1 2" key="1">
    <citation type="journal article" date="2014" name="BMC Genomics">
        <title>Comparative genome sequencing reveals chemotype-specific gene clusters in the toxigenic black mold Stachybotrys.</title>
        <authorList>
            <person name="Semeiks J."/>
            <person name="Borek D."/>
            <person name="Otwinowski Z."/>
            <person name="Grishin N.V."/>
        </authorList>
    </citation>
    <scope>NUCLEOTIDE SEQUENCE [LARGE SCALE GENOMIC DNA]</scope>
    <source>
        <strain evidence="1 2">IBT 40285</strain>
    </source>
</reference>
<organism evidence="1 2">
    <name type="scientific">Stachybotrys chlorohalonatus (strain IBT 40285)</name>
    <dbReference type="NCBI Taxonomy" id="1283841"/>
    <lineage>
        <taxon>Eukaryota</taxon>
        <taxon>Fungi</taxon>
        <taxon>Dikarya</taxon>
        <taxon>Ascomycota</taxon>
        <taxon>Pezizomycotina</taxon>
        <taxon>Sordariomycetes</taxon>
        <taxon>Hypocreomycetidae</taxon>
        <taxon>Hypocreales</taxon>
        <taxon>Stachybotryaceae</taxon>
        <taxon>Stachybotrys</taxon>
    </lineage>
</organism>
<evidence type="ECO:0000313" key="1">
    <source>
        <dbReference type="EMBL" id="KFA68971.1"/>
    </source>
</evidence>
<dbReference type="Proteomes" id="UP000028524">
    <property type="component" value="Unassembled WGS sequence"/>
</dbReference>
<sequence>MAENNTGTSIVVLDVLAWAIHGTWTDLRRSMLLWFQQGKTFAKHKPLWDAARAEEGNALHDGHSAGKFLEDEAKSLEECCRPRTTHTLDISSDHDTFDIEITSQILQRCKQSEGLDLVSGVLQEEQEWELAPEIEEDKQLELPAPAASAHHALYPDVIAFVKTGKIKRTQGDNAFLRAFDILSETTVAKYLDLKGLPQTIFVTQVFERTIQKASAVDSSKDKYQRVVQWVLTSRLPRNKAGSMVILSPCEANRLVPDIEASSSVILHVFAS</sequence>
<dbReference type="OrthoDB" id="3182339at2759"/>
<dbReference type="HOGENOM" id="CLU_1027361_0_0_1"/>
<proteinExistence type="predicted"/>